<feature type="compositionally biased region" description="Polar residues" evidence="1">
    <location>
        <begin position="116"/>
        <end position="128"/>
    </location>
</feature>
<feature type="domain" description="SLH" evidence="2">
    <location>
        <begin position="1096"/>
        <end position="1159"/>
    </location>
</feature>
<protein>
    <submittedName>
        <fullName evidence="3">S-layer homology domain-containing protein</fullName>
    </submittedName>
</protein>
<dbReference type="InterPro" id="IPR001119">
    <property type="entry name" value="SLH_dom"/>
</dbReference>
<feature type="region of interest" description="Disordered" evidence="1">
    <location>
        <begin position="105"/>
        <end position="128"/>
    </location>
</feature>
<evidence type="ECO:0000313" key="3">
    <source>
        <dbReference type="EMBL" id="SCY95842.1"/>
    </source>
</evidence>
<sequence>MQQKKRPLIWIMLVTMVLSLFPQGLFGGSVASAANALTTYFTPDNTAISQTADLNIEDSANARFLTRDRAYQTTQGTITITGAYAFVSKDTMRVKVEQLNSVSAPSNKTKWEPDATRSNTTAVTASTSGNNNFTANNITLFPGFNRITFTGTQGSVERSDTFYVLYDQVPFIQDFKIFTDPSTGSNTSYGLNEGAQTVVNTQFVSVQGKVQNAIKVTVSLNGGEELDSSLLQNGTFFTPQLKLTAGLNNLKFRIANGSDSILTERAVYYYDKDQPFSTLNVSLTSGGTTDTKSLLNNIPTFSNAATEAKLEVQMVLPYIASNSSFKDSGSFTVNGTTMTFSNATETIIPGPDGSTPEYRIVTFTTDNAYPLQTSTTTPAEILKNQTVNAVVGHGTFSSGYQGKFTYAPGVKAITNMYYLPDYSGGAVTNKVPLDNAQIATADFYIMVESSQAIAGEIVKGEYLPTGTTKLTIEGAPTGTNAPTGLSNNQAVYLVKNVANGTQKIRFYYGNPDPHYDVTVSYAAKSYIYVANLYDGQNYTFNSKTTQSLTVNGEFVGFSTLVSPPFTSQLFVNGVARTPAGFPGTNGKFSFPLTIGGTGELVYGENTITITGTDKDGAGKTKVIEKKIRIYISDSNVSNIDKFMPVPVPTDGRVEFSKADVSVYTPEEMVNIFKVTPDFIIRDGKYVTSKDRYDLVFKGGGATIANLYSGSKLIYSYPIPATDTGDPNKATQDGHIADFAGNQDEFMIRIRNYIFDAPGSHVYTLELINSTGARTTQRLEILREPSSYRILSPVATVGQQIVVNKNYVHFDIEAEGATQVLIGKEAAVKRPDMDNRFVLDYVGLSPDKNNAIKIQITREGGKINDTVNVFYTSTVGVDAQYMAPKVANKYSAFNKKLELSFPKGTILQSASKSSSGVIKFYPDNKILFGIADPKDGVLERKNDYGFNIGQADPRSTGGLSPITVPTILTEMFNSNLTTSNFVPVSDTYWINGGIGELGDKGTSGYKPGTNGVTPYSLEGSFTQFPTERILVPSNRGTLTLAYDPSIVDEVGSTISVFRYSDKSNIGQWEPIGGAVDTKKHTVTVSFDEFGYYKVMKQSKSYPDITNHPWARNILNALYSKGIMNNLRFNAFGADDQTTRGEFATLLVKGLDIPLKYSNIQTFSDVSPTTRSDTWDYASIETAAKAGIITGLSDGFFGVEDPITREQAAVMIARAMSMKLAANDSKLAGTLSKSFQDSNQIEYYARPSVQAVSKAKIMEGSPVQGNAKSFLFNPKGNLTRAEAGKIAVELFKKGTKLFPKTLS</sequence>
<organism evidence="3 4">
    <name type="scientific">Paenibacillus polysaccharolyticus</name>
    <dbReference type="NCBI Taxonomy" id="582692"/>
    <lineage>
        <taxon>Bacteria</taxon>
        <taxon>Bacillati</taxon>
        <taxon>Bacillota</taxon>
        <taxon>Bacilli</taxon>
        <taxon>Bacillales</taxon>
        <taxon>Paenibacillaceae</taxon>
        <taxon>Paenibacillus</taxon>
    </lineage>
</organism>
<feature type="domain" description="SLH" evidence="2">
    <location>
        <begin position="1230"/>
        <end position="1299"/>
    </location>
</feature>
<evidence type="ECO:0000313" key="4">
    <source>
        <dbReference type="Proteomes" id="UP000198538"/>
    </source>
</evidence>
<gene>
    <name evidence="3" type="ORF">SAMN05720606_11390</name>
</gene>
<dbReference type="RefSeq" id="WP_090922906.1">
    <property type="nucleotide sequence ID" value="NZ_FMVM01000013.1"/>
</dbReference>
<accession>A0A1G5K5B8</accession>
<evidence type="ECO:0000259" key="2">
    <source>
        <dbReference type="PROSITE" id="PS51272"/>
    </source>
</evidence>
<feature type="domain" description="SLH" evidence="2">
    <location>
        <begin position="1161"/>
        <end position="1224"/>
    </location>
</feature>
<dbReference type="STRING" id="582692.SAMN05720606_11390"/>
<dbReference type="PROSITE" id="PS51272">
    <property type="entry name" value="SLH"/>
    <property type="match status" value="3"/>
</dbReference>
<evidence type="ECO:0000256" key="1">
    <source>
        <dbReference type="SAM" id="MobiDB-lite"/>
    </source>
</evidence>
<name>A0A1G5K5B8_9BACL</name>
<dbReference type="EMBL" id="FMVM01000013">
    <property type="protein sequence ID" value="SCY95842.1"/>
    <property type="molecule type" value="Genomic_DNA"/>
</dbReference>
<dbReference type="Proteomes" id="UP000198538">
    <property type="component" value="Unassembled WGS sequence"/>
</dbReference>
<proteinExistence type="predicted"/>
<dbReference type="Pfam" id="PF00395">
    <property type="entry name" value="SLH"/>
    <property type="match status" value="3"/>
</dbReference>
<reference evidence="4" key="1">
    <citation type="submission" date="2016-10" db="EMBL/GenBank/DDBJ databases">
        <authorList>
            <person name="Varghese N."/>
            <person name="Submissions S."/>
        </authorList>
    </citation>
    <scope>NUCLEOTIDE SEQUENCE [LARGE SCALE GENOMIC DNA]</scope>
    <source>
        <strain evidence="4">BL9</strain>
    </source>
</reference>
<keyword evidence="4" id="KW-1185">Reference proteome</keyword>